<evidence type="ECO:0000313" key="9">
    <source>
        <dbReference type="EMBL" id="NJC33248.1"/>
    </source>
</evidence>
<comment type="caution">
    <text evidence="9">The sequence shown here is derived from an EMBL/GenBank/DDBJ whole genome shotgun (WGS) entry which is preliminary data.</text>
</comment>
<reference evidence="9 10" key="1">
    <citation type="submission" date="2020-03" db="EMBL/GenBank/DDBJ databases">
        <title>Genomic Encyclopedia of Type Strains, Phase IV (KMG-IV): sequencing the most valuable type-strain genomes for metagenomic binning, comparative biology and taxonomic classification.</title>
        <authorList>
            <person name="Goeker M."/>
        </authorList>
    </citation>
    <scope>NUCLEOTIDE SEQUENCE [LARGE SCALE GENOMIC DNA]</scope>
    <source>
        <strain evidence="9 10">DSM 27651</strain>
    </source>
</reference>
<dbReference type="Proteomes" id="UP000734218">
    <property type="component" value="Unassembled WGS sequence"/>
</dbReference>
<protein>
    <submittedName>
        <fullName evidence="9">Glycosyltransferase involved in cell wall biosynthesis</fullName>
    </submittedName>
</protein>
<keyword evidence="2" id="KW-0328">Glycosyltransferase</keyword>
<evidence type="ECO:0000256" key="7">
    <source>
        <dbReference type="SAM" id="Phobius"/>
    </source>
</evidence>
<keyword evidence="10" id="KW-1185">Reference proteome</keyword>
<dbReference type="InterPro" id="IPR029044">
    <property type="entry name" value="Nucleotide-diphossugar_trans"/>
</dbReference>
<evidence type="ECO:0000256" key="3">
    <source>
        <dbReference type="ARBA" id="ARBA00022679"/>
    </source>
</evidence>
<dbReference type="RefSeq" id="WP_342449707.1">
    <property type="nucleotide sequence ID" value="NZ_JAATJE010000001.1"/>
</dbReference>
<keyword evidence="3" id="KW-0808">Transferase</keyword>
<evidence type="ECO:0000256" key="1">
    <source>
        <dbReference type="ARBA" id="ARBA00004141"/>
    </source>
</evidence>
<evidence type="ECO:0000256" key="6">
    <source>
        <dbReference type="ARBA" id="ARBA00023136"/>
    </source>
</evidence>
<keyword evidence="6 7" id="KW-0472">Membrane</keyword>
<proteinExistence type="predicted"/>
<dbReference type="Gene3D" id="3.90.550.10">
    <property type="entry name" value="Spore Coat Polysaccharide Biosynthesis Protein SpsA, Chain A"/>
    <property type="match status" value="1"/>
</dbReference>
<dbReference type="PANTHER" id="PTHR48090">
    <property type="entry name" value="UNDECAPRENYL-PHOSPHATE 4-DEOXY-4-FORMAMIDO-L-ARABINOSE TRANSFERASE-RELATED"/>
    <property type="match status" value="1"/>
</dbReference>
<accession>A0ABX0XJA7</accession>
<gene>
    <name evidence="9" type="ORF">GGR88_000722</name>
</gene>
<dbReference type="InterPro" id="IPR050256">
    <property type="entry name" value="Glycosyltransferase_2"/>
</dbReference>
<dbReference type="CDD" id="cd04187">
    <property type="entry name" value="DPM1_like_bac"/>
    <property type="match status" value="1"/>
</dbReference>
<feature type="domain" description="Glycosyltransferase 2-like" evidence="8">
    <location>
        <begin position="10"/>
        <end position="173"/>
    </location>
</feature>
<keyword evidence="5 7" id="KW-1133">Transmembrane helix</keyword>
<dbReference type="Pfam" id="PF00535">
    <property type="entry name" value="Glycos_transf_2"/>
    <property type="match status" value="1"/>
</dbReference>
<evidence type="ECO:0000256" key="4">
    <source>
        <dbReference type="ARBA" id="ARBA00022692"/>
    </source>
</evidence>
<organism evidence="9 10">
    <name type="scientific">Sphingomonas jejuensis</name>
    <dbReference type="NCBI Taxonomy" id="904715"/>
    <lineage>
        <taxon>Bacteria</taxon>
        <taxon>Pseudomonadati</taxon>
        <taxon>Pseudomonadota</taxon>
        <taxon>Alphaproteobacteria</taxon>
        <taxon>Sphingomonadales</taxon>
        <taxon>Sphingomonadaceae</taxon>
        <taxon>Sphingomonas</taxon>
    </lineage>
</organism>
<dbReference type="EMBL" id="JAATJE010000001">
    <property type="protein sequence ID" value="NJC33248.1"/>
    <property type="molecule type" value="Genomic_DNA"/>
</dbReference>
<comment type="subcellular location">
    <subcellularLocation>
        <location evidence="1">Membrane</location>
        <topology evidence="1">Multi-pass membrane protein</topology>
    </subcellularLocation>
</comment>
<feature type="transmembrane region" description="Helical" evidence="7">
    <location>
        <begin position="267"/>
        <end position="293"/>
    </location>
</feature>
<evidence type="ECO:0000259" key="8">
    <source>
        <dbReference type="Pfam" id="PF00535"/>
    </source>
</evidence>
<keyword evidence="4 7" id="KW-0812">Transmembrane</keyword>
<evidence type="ECO:0000256" key="5">
    <source>
        <dbReference type="ARBA" id="ARBA00022989"/>
    </source>
</evidence>
<dbReference type="PANTHER" id="PTHR48090:SF1">
    <property type="entry name" value="PROPHAGE BACTOPRENOL GLUCOSYL TRANSFERASE HOMOLOG"/>
    <property type="match status" value="1"/>
</dbReference>
<dbReference type="InterPro" id="IPR001173">
    <property type="entry name" value="Glyco_trans_2-like"/>
</dbReference>
<feature type="transmembrane region" description="Helical" evidence="7">
    <location>
        <begin position="234"/>
        <end position="255"/>
    </location>
</feature>
<evidence type="ECO:0000313" key="10">
    <source>
        <dbReference type="Proteomes" id="UP000734218"/>
    </source>
</evidence>
<evidence type="ECO:0000256" key="2">
    <source>
        <dbReference type="ARBA" id="ARBA00022676"/>
    </source>
</evidence>
<dbReference type="SUPFAM" id="SSF53448">
    <property type="entry name" value="Nucleotide-diphospho-sugar transferases"/>
    <property type="match status" value="1"/>
</dbReference>
<name>A0ABX0XJA7_9SPHN</name>
<sequence>MVNAPDVELSLVVPVYNEAPSIDLFLVEAAPVLEAITPAWEVVFVNDGSRDGTLEAIIAAHGRDPRVKLIDLSRNFGKELALTAGLDHARGRAVIPMDVDLQDPVAVLPRLVDAWRGGADMVLAKRVDRKTDSLAKRWSATAFYGVLNRASTVDIPHNVGDFRLMDRKVVDALGSYRERERFMKGLFAHLGFRQAVVEYTRAPRAAGQSKFRFVRLWALGLEGIISFSTRPLKVWTYIGVAVAAVSLAYMVWIVVRTIIFGIDLPGYASLLTVMLFMNGLVLTGLGVIGEYVARIFSEVKGRPLYLVRGRLGVEDARGRS</sequence>